<accession>A0A928YRS4</accession>
<dbReference type="EMBL" id="PRDK01000009">
    <property type="protein sequence ID" value="MBE8715259.1"/>
    <property type="molecule type" value="Genomic_DNA"/>
</dbReference>
<dbReference type="SUPFAM" id="SSF101874">
    <property type="entry name" value="YceI-like"/>
    <property type="match status" value="1"/>
</dbReference>
<organism evidence="2 3">
    <name type="scientific">Sphingobacterium hungaricum</name>
    <dbReference type="NCBI Taxonomy" id="2082723"/>
    <lineage>
        <taxon>Bacteria</taxon>
        <taxon>Pseudomonadati</taxon>
        <taxon>Bacteroidota</taxon>
        <taxon>Sphingobacteriia</taxon>
        <taxon>Sphingobacteriales</taxon>
        <taxon>Sphingobacteriaceae</taxon>
        <taxon>Sphingobacterium</taxon>
    </lineage>
</organism>
<keyword evidence="3" id="KW-1185">Reference proteome</keyword>
<dbReference type="PANTHER" id="PTHR34406">
    <property type="entry name" value="PROTEIN YCEI"/>
    <property type="match status" value="1"/>
</dbReference>
<dbReference type="InterPro" id="IPR036761">
    <property type="entry name" value="TTHA0802/YceI-like_sf"/>
</dbReference>
<dbReference type="RefSeq" id="WP_196937103.1">
    <property type="nucleotide sequence ID" value="NZ_MU158698.1"/>
</dbReference>
<reference evidence="2" key="1">
    <citation type="submission" date="2018-02" db="EMBL/GenBank/DDBJ databases">
        <authorList>
            <person name="Vasarhelyi B.M."/>
            <person name="Deshmukh S."/>
            <person name="Balint B."/>
            <person name="Kukolya J."/>
        </authorList>
    </citation>
    <scope>NUCLEOTIDE SEQUENCE</scope>
    <source>
        <strain evidence="2">KB22</strain>
    </source>
</reference>
<comment type="caution">
    <text evidence="2">The sequence shown here is derived from an EMBL/GenBank/DDBJ whole genome shotgun (WGS) entry which is preliminary data.</text>
</comment>
<dbReference type="Gene3D" id="2.40.128.110">
    <property type="entry name" value="Lipid/polyisoprenoid-binding, YceI-like"/>
    <property type="match status" value="1"/>
</dbReference>
<dbReference type="PANTHER" id="PTHR34406:SF1">
    <property type="entry name" value="PROTEIN YCEI"/>
    <property type="match status" value="1"/>
</dbReference>
<dbReference type="SMART" id="SM00867">
    <property type="entry name" value="YceI"/>
    <property type="match status" value="1"/>
</dbReference>
<evidence type="ECO:0000313" key="2">
    <source>
        <dbReference type="EMBL" id="MBE8715259.1"/>
    </source>
</evidence>
<sequence length="174" mass="19125">MATFNLDKAHSELEFKVRHMMISSVKGLFGDFDIELTSDSEKLSGAQIDVTIQTASINTKNEQRDQHLKSADFFDVAGFPEITFKSTSIDEKSDTDFVVKGDLTIKGITKPIEFDVECGGAGKDPWGNIKVGYTINGKLNREDFGLTWNAALETGGVMVSNEVKFSGEIQFAKS</sequence>
<feature type="domain" description="Lipid/polyisoprenoid-binding YceI-like" evidence="1">
    <location>
        <begin position="3"/>
        <end position="172"/>
    </location>
</feature>
<gene>
    <name evidence="2" type="ORF">C4F49_16375</name>
</gene>
<evidence type="ECO:0000313" key="3">
    <source>
        <dbReference type="Proteomes" id="UP000616201"/>
    </source>
</evidence>
<dbReference type="AlphaFoldDB" id="A0A928YRS4"/>
<dbReference type="Pfam" id="PF04264">
    <property type="entry name" value="YceI"/>
    <property type="match status" value="1"/>
</dbReference>
<evidence type="ECO:0000259" key="1">
    <source>
        <dbReference type="SMART" id="SM00867"/>
    </source>
</evidence>
<dbReference type="InterPro" id="IPR007372">
    <property type="entry name" value="Lipid/polyisoprenoid-bd_YceI"/>
</dbReference>
<proteinExistence type="predicted"/>
<dbReference type="Proteomes" id="UP000616201">
    <property type="component" value="Unassembled WGS sequence"/>
</dbReference>
<name>A0A928YRS4_9SPHI</name>
<protein>
    <recommendedName>
        <fullName evidence="1">Lipid/polyisoprenoid-binding YceI-like domain-containing protein</fullName>
    </recommendedName>
</protein>